<evidence type="ECO:0000259" key="18">
    <source>
        <dbReference type="PROSITE" id="PS50994"/>
    </source>
</evidence>
<protein>
    <recommendedName>
        <fullName evidence="1">RNA-directed DNA polymerase</fullName>
        <ecNumber evidence="1">2.7.7.49</ecNumber>
    </recommendedName>
</protein>
<dbReference type="InterPro" id="IPR036397">
    <property type="entry name" value="RNaseH_sf"/>
</dbReference>
<dbReference type="GO" id="GO:0046872">
    <property type="term" value="F:metal ion binding"/>
    <property type="evidence" value="ECO:0007669"/>
    <property type="project" value="UniProtKB-KW"/>
</dbReference>
<dbReference type="PANTHER" id="PTHR37984:SF5">
    <property type="entry name" value="PROTEIN NYNRIN-LIKE"/>
    <property type="match status" value="1"/>
</dbReference>
<dbReference type="Gene3D" id="3.30.420.10">
    <property type="entry name" value="Ribonuclease H-like superfamily/Ribonuclease H"/>
    <property type="match status" value="1"/>
</dbReference>
<keyword evidence="12" id="KW-0695">RNA-directed DNA polymerase</keyword>
<evidence type="ECO:0000256" key="15">
    <source>
        <dbReference type="ARBA" id="ARBA00023172"/>
    </source>
</evidence>
<name>A0AAD8R0S9_LOLMU</name>
<feature type="region of interest" description="Disordered" evidence="17">
    <location>
        <begin position="1597"/>
        <end position="1630"/>
    </location>
</feature>
<keyword evidence="6" id="KW-0479">Metal-binding</keyword>
<keyword evidence="16" id="KW-0175">Coiled coil</keyword>
<evidence type="ECO:0000256" key="6">
    <source>
        <dbReference type="ARBA" id="ARBA00022723"/>
    </source>
</evidence>
<comment type="caution">
    <text evidence="19">The sequence shown here is derived from an EMBL/GenBank/DDBJ whole genome shotgun (WGS) entry which is preliminary data.</text>
</comment>
<dbReference type="CDD" id="cd00303">
    <property type="entry name" value="retropepsin_like"/>
    <property type="match status" value="1"/>
</dbReference>
<evidence type="ECO:0000256" key="12">
    <source>
        <dbReference type="ARBA" id="ARBA00022918"/>
    </source>
</evidence>
<evidence type="ECO:0000256" key="2">
    <source>
        <dbReference type="ARBA" id="ARBA00022670"/>
    </source>
</evidence>
<evidence type="ECO:0000256" key="13">
    <source>
        <dbReference type="ARBA" id="ARBA00022932"/>
    </source>
</evidence>
<keyword evidence="9" id="KW-0378">Hydrolase</keyword>
<feature type="compositionally biased region" description="Polar residues" evidence="17">
    <location>
        <begin position="553"/>
        <end position="562"/>
    </location>
</feature>
<dbReference type="GO" id="GO:0006310">
    <property type="term" value="P:DNA recombination"/>
    <property type="evidence" value="ECO:0007669"/>
    <property type="project" value="UniProtKB-KW"/>
</dbReference>
<dbReference type="InterPro" id="IPR012337">
    <property type="entry name" value="RNaseH-like_sf"/>
</dbReference>
<dbReference type="Gene3D" id="2.40.70.10">
    <property type="entry name" value="Acid Proteases"/>
    <property type="match status" value="1"/>
</dbReference>
<dbReference type="GO" id="GO:0003887">
    <property type="term" value="F:DNA-directed DNA polymerase activity"/>
    <property type="evidence" value="ECO:0007669"/>
    <property type="project" value="UniProtKB-KW"/>
</dbReference>
<feature type="coiled-coil region" evidence="16">
    <location>
        <begin position="181"/>
        <end position="222"/>
    </location>
</feature>
<evidence type="ECO:0000256" key="7">
    <source>
        <dbReference type="ARBA" id="ARBA00022750"/>
    </source>
</evidence>
<evidence type="ECO:0000256" key="1">
    <source>
        <dbReference type="ARBA" id="ARBA00012493"/>
    </source>
</evidence>
<gene>
    <name evidence="19" type="ORF">QYE76_035800</name>
</gene>
<evidence type="ECO:0000256" key="16">
    <source>
        <dbReference type="SAM" id="Coils"/>
    </source>
</evidence>
<sequence>MDHVVDAQPFLQTEFYQLGNGGEIIFERDLFSLSEFLGRPPPEVFGGMINDQPGGQLQWVIMVDLRGRFTLPMSARIQFSFRENNWADGLARGLQEGLARLCGQNFMDFEDSRFVHYARHNSLGVPMNLPSHPQLRHHVDHLDFMLNETRIDLDNSREYANHTHIQLAQQAETIKVIAGERRALRRANQKKDHAINRLKARIATLKATIAAQAEQIQELEGEGEGENIQGDGYSYVSNDDDYEEEEDDDLEFHPYEDGHEHLAAGDREAERVDRQANLAALQQIAQGNQGHGNHDHPGSKLKNFQNTNPPVFSKTEEPLDADDWLQTMENNLEVAGVEDNEKVLFATHYLAGPARAWWTSARALNAGQMMTWEDFKLKFSKYHVPPGLIKKMRDEFRELKQGRMTVVEYRDKFLTLSRYAPDETDTVEKRKERFLNGLHDEMQTVLINIPFADLEALVDSAIQMEGKIHQANENRKRRMMNQSGPSNNHKYRPSSSGGFAPRNNKPPMQNPRPSYQNRSGGNPRPGGHNNYNNNNNNNFNRAPPRAPNNNSNTAPRTGSNAVPITPKDKSTYNSTTQQQRRVTNNKKFAPNNPNNRNGRLYHMNAEEAQEAPDVVLGFSSIARPMTQLLKKDRKFEWTDKCEESFQQLKLRLTTAPILVMPDITKPFDVYCDASKIGLGCVLMQEGKVISYLSRQLKQHEQNYPTHDLELAAVVLALKVWRHYLMGNRCEVYSDHKSLKYIFTQKELNMRQRRWIELIKDYDMEIHYHPGKANVVADALSRLPCQLNSMLASEQPSLFQEFEQFRLELVSEGYLASIELQPTLISQIKEAQKGNASIDGIKSQIAAGKAPGFTIDEEGVLWYNGRLCVPSDSELKQVILKEAHDTLYSIHPGGTKMYQDLKEQFWWHGMKREIGSYIAKCDICQRVKAEHQRPAGLLQPLQIPEWKWDSVGMDFITGLPKSSKGNDSIWVVVDRLTKVAHFIPVKTTYQGPRLAELYISRIVSLHGTPKSIVSDRGSQFTSRFWQKVHEGLGTRLNFSTAYHPQTDGQTERVNQILEDMLRACVLEYGSKWEDCLPYAEFSYNNSYQASLQMAPFEALYGRKCRTPLNWSEVGESQVFGPDILREAEEKVHKIREYLKTAQSRQKSYADKRRREMTFEIGDFVYLKVSPLKGMQRFQLRGKLAPRYVGPFKVLSRRGEVSYQLELPEEMSAVHNVFHISLLRKCLEVPEKTEVFKNIDHRAVDINSDLTYREVPIRILEEAFRTTRTRSIKFLKIQWSNHTEEEATWEREDFMKTDQFHHSSPESLESRAQVRRSPRKLCFAWSLAELRRCTRGFLIDYHFSAQLAHHLQQPAAGGTFMSITLGEATKLLDNMMINYSEWHTERAPQGKKVNSVEETSSLSDKIDAIMSMLVNDRTNIDPNNVPLASLVAQEEHVDVNFIKNNNFNNNAYRNNSSNNYRPYPYNNGNGYGNSYGNSYNNNRSSPPGLEAMLKEFISTQTAFNKSVEEKLGKIDILASKVDSLAADVDLLKSKVLPNENHHNKITTTANAIQVRINENIRLMAELRARWDREENEKLAKEKNVAKVWTITTTSNANATHVAAPPTNTNKRIGVSNVSTSNTKREKLPETAKTAETACDKAAEIFSNIGDDDPIALDYNGLNFDDCHISEVIKFLQKLAKSPNASAINLAFTHHITNALIKAREEKLERKASIPKKLEDGWEPIIKMKVKDFDCNALCDLGASISVMPKKIYNMLDLPPLKNCYLDVNLADHSTKKPLGKVDNVHITVNNNLVPVDFVVLDIECNASCPIILGRPFLRTVGAIIDMKEGSTLARNPGVAPHYISPPSTFNVLLDSYWSD</sequence>
<dbReference type="PANTHER" id="PTHR37984">
    <property type="entry name" value="PROTEIN CBG26694"/>
    <property type="match status" value="1"/>
</dbReference>
<dbReference type="GO" id="GO:0004519">
    <property type="term" value="F:endonuclease activity"/>
    <property type="evidence" value="ECO:0007669"/>
    <property type="project" value="UniProtKB-KW"/>
</dbReference>
<dbReference type="Pfam" id="PF24626">
    <property type="entry name" value="SH3_Tf2-1"/>
    <property type="match status" value="1"/>
</dbReference>
<feature type="domain" description="Integrase catalytic" evidence="18">
    <location>
        <begin position="935"/>
        <end position="1102"/>
    </location>
</feature>
<dbReference type="EC" id="2.7.7.49" evidence="1"/>
<feature type="region of interest" description="Disordered" evidence="17">
    <location>
        <begin position="470"/>
        <end position="597"/>
    </location>
</feature>
<feature type="compositionally biased region" description="Polar residues" evidence="17">
    <location>
        <begin position="1603"/>
        <end position="1619"/>
    </location>
</feature>
<dbReference type="InterPro" id="IPR021109">
    <property type="entry name" value="Peptidase_aspartic_dom_sf"/>
</dbReference>
<evidence type="ECO:0000256" key="9">
    <source>
        <dbReference type="ARBA" id="ARBA00022801"/>
    </source>
</evidence>
<keyword evidence="14" id="KW-0238">DNA-binding</keyword>
<dbReference type="Pfam" id="PF17917">
    <property type="entry name" value="RT_RNaseH"/>
    <property type="match status" value="1"/>
</dbReference>
<reference evidence="19" key="1">
    <citation type="submission" date="2023-07" db="EMBL/GenBank/DDBJ databases">
        <title>A chromosome-level genome assembly of Lolium multiflorum.</title>
        <authorList>
            <person name="Chen Y."/>
            <person name="Copetti D."/>
            <person name="Kolliker R."/>
            <person name="Studer B."/>
        </authorList>
    </citation>
    <scope>NUCLEOTIDE SEQUENCE</scope>
    <source>
        <strain evidence="19">02402/16</strain>
        <tissue evidence="19">Leaf</tissue>
    </source>
</reference>
<evidence type="ECO:0000256" key="4">
    <source>
        <dbReference type="ARBA" id="ARBA00022695"/>
    </source>
</evidence>
<dbReference type="PROSITE" id="PS50994">
    <property type="entry name" value="INTEGRASE"/>
    <property type="match status" value="1"/>
</dbReference>
<dbReference type="Proteomes" id="UP001231189">
    <property type="component" value="Unassembled WGS sequence"/>
</dbReference>
<accession>A0AAD8R0S9</accession>
<dbReference type="Gene3D" id="1.10.340.70">
    <property type="match status" value="1"/>
</dbReference>
<evidence type="ECO:0000256" key="8">
    <source>
        <dbReference type="ARBA" id="ARBA00022759"/>
    </source>
</evidence>
<keyword evidence="13" id="KW-0239">DNA-directed DNA polymerase</keyword>
<evidence type="ECO:0000256" key="17">
    <source>
        <dbReference type="SAM" id="MobiDB-lite"/>
    </source>
</evidence>
<dbReference type="InterPro" id="IPR005162">
    <property type="entry name" value="Retrotrans_gag_dom"/>
</dbReference>
<dbReference type="Gene3D" id="3.30.70.270">
    <property type="match status" value="1"/>
</dbReference>
<dbReference type="InterPro" id="IPR043502">
    <property type="entry name" value="DNA/RNA_pol_sf"/>
</dbReference>
<evidence type="ECO:0000256" key="14">
    <source>
        <dbReference type="ARBA" id="ARBA00023125"/>
    </source>
</evidence>
<dbReference type="InterPro" id="IPR056924">
    <property type="entry name" value="SH3_Tf2-1"/>
</dbReference>
<dbReference type="Pfam" id="PF03732">
    <property type="entry name" value="Retrotrans_gag"/>
    <property type="match status" value="1"/>
</dbReference>
<dbReference type="GO" id="GO:0003964">
    <property type="term" value="F:RNA-directed DNA polymerase activity"/>
    <property type="evidence" value="ECO:0007669"/>
    <property type="project" value="UniProtKB-KW"/>
</dbReference>
<dbReference type="GO" id="GO:0003677">
    <property type="term" value="F:DNA binding"/>
    <property type="evidence" value="ECO:0007669"/>
    <property type="project" value="UniProtKB-KW"/>
</dbReference>
<dbReference type="EMBL" id="JAUUTY010000007">
    <property type="protein sequence ID" value="KAK1612127.1"/>
    <property type="molecule type" value="Genomic_DNA"/>
</dbReference>
<evidence type="ECO:0000313" key="19">
    <source>
        <dbReference type="EMBL" id="KAK1612127.1"/>
    </source>
</evidence>
<keyword evidence="8" id="KW-0255">Endonuclease</keyword>
<dbReference type="FunFam" id="3.10.20.370:FF:000001">
    <property type="entry name" value="Retrovirus-related Pol polyprotein from transposon 17.6-like protein"/>
    <property type="match status" value="1"/>
</dbReference>
<keyword evidence="3" id="KW-0808">Transferase</keyword>
<dbReference type="GO" id="GO:0006508">
    <property type="term" value="P:proteolysis"/>
    <property type="evidence" value="ECO:0007669"/>
    <property type="project" value="UniProtKB-KW"/>
</dbReference>
<keyword evidence="10" id="KW-0460">Magnesium</keyword>
<feature type="region of interest" description="Disordered" evidence="17">
    <location>
        <begin position="287"/>
        <end position="306"/>
    </location>
</feature>
<keyword evidence="2" id="KW-0645">Protease</keyword>
<dbReference type="InterPro" id="IPR001584">
    <property type="entry name" value="Integrase_cat-core"/>
</dbReference>
<feature type="compositionally biased region" description="Low complexity" evidence="17">
    <location>
        <begin position="585"/>
        <end position="597"/>
    </location>
</feature>
<dbReference type="SUPFAM" id="SSF50630">
    <property type="entry name" value="Acid proteases"/>
    <property type="match status" value="1"/>
</dbReference>
<feature type="compositionally biased region" description="Low complexity" evidence="17">
    <location>
        <begin position="517"/>
        <end position="552"/>
    </location>
</feature>
<dbReference type="GO" id="GO:0015074">
    <property type="term" value="P:DNA integration"/>
    <property type="evidence" value="ECO:0007669"/>
    <property type="project" value="UniProtKB-KW"/>
</dbReference>
<evidence type="ECO:0000256" key="5">
    <source>
        <dbReference type="ARBA" id="ARBA00022722"/>
    </source>
</evidence>
<proteinExistence type="predicted"/>
<evidence type="ECO:0000313" key="20">
    <source>
        <dbReference type="Proteomes" id="UP001231189"/>
    </source>
</evidence>
<evidence type="ECO:0000256" key="10">
    <source>
        <dbReference type="ARBA" id="ARBA00022842"/>
    </source>
</evidence>
<organism evidence="19 20">
    <name type="scientific">Lolium multiflorum</name>
    <name type="common">Italian ryegrass</name>
    <name type="synonym">Lolium perenne subsp. multiflorum</name>
    <dbReference type="NCBI Taxonomy" id="4521"/>
    <lineage>
        <taxon>Eukaryota</taxon>
        <taxon>Viridiplantae</taxon>
        <taxon>Streptophyta</taxon>
        <taxon>Embryophyta</taxon>
        <taxon>Tracheophyta</taxon>
        <taxon>Spermatophyta</taxon>
        <taxon>Magnoliopsida</taxon>
        <taxon>Liliopsida</taxon>
        <taxon>Poales</taxon>
        <taxon>Poaceae</taxon>
        <taxon>BOP clade</taxon>
        <taxon>Pooideae</taxon>
        <taxon>Poodae</taxon>
        <taxon>Poeae</taxon>
        <taxon>Poeae Chloroplast Group 2 (Poeae type)</taxon>
        <taxon>Loliodinae</taxon>
        <taxon>Loliinae</taxon>
        <taxon>Lolium</taxon>
    </lineage>
</organism>
<keyword evidence="20" id="KW-1185">Reference proteome</keyword>
<feature type="compositionally biased region" description="Polar residues" evidence="17">
    <location>
        <begin position="480"/>
        <end position="497"/>
    </location>
</feature>
<evidence type="ECO:0000256" key="3">
    <source>
        <dbReference type="ARBA" id="ARBA00022679"/>
    </source>
</evidence>
<evidence type="ECO:0000256" key="11">
    <source>
        <dbReference type="ARBA" id="ARBA00022908"/>
    </source>
</evidence>
<keyword evidence="15" id="KW-0233">DNA recombination</keyword>
<dbReference type="GO" id="GO:0004190">
    <property type="term" value="F:aspartic-type endopeptidase activity"/>
    <property type="evidence" value="ECO:0007669"/>
    <property type="project" value="UniProtKB-KW"/>
</dbReference>
<keyword evidence="5" id="KW-0540">Nuclease</keyword>
<feature type="compositionally biased region" description="Polar residues" evidence="17">
    <location>
        <begin position="571"/>
        <end position="582"/>
    </location>
</feature>
<dbReference type="FunFam" id="3.30.420.10:FF:000032">
    <property type="entry name" value="Retrovirus-related Pol polyprotein from transposon 297-like Protein"/>
    <property type="match status" value="1"/>
</dbReference>
<dbReference type="InterPro" id="IPR041373">
    <property type="entry name" value="RT_RNaseH"/>
</dbReference>
<dbReference type="InterPro" id="IPR043128">
    <property type="entry name" value="Rev_trsase/Diguanyl_cyclase"/>
</dbReference>
<dbReference type="InterPro" id="IPR050951">
    <property type="entry name" value="Retrovirus_Pol_polyprotein"/>
</dbReference>
<dbReference type="SUPFAM" id="SSF53098">
    <property type="entry name" value="Ribonuclease H-like"/>
    <property type="match status" value="1"/>
</dbReference>
<keyword evidence="4" id="KW-0548">Nucleotidyltransferase</keyword>
<dbReference type="CDD" id="cd09274">
    <property type="entry name" value="RNase_HI_RT_Ty3"/>
    <property type="match status" value="1"/>
</dbReference>
<dbReference type="SUPFAM" id="SSF56672">
    <property type="entry name" value="DNA/RNA polymerases"/>
    <property type="match status" value="1"/>
</dbReference>
<keyword evidence="11" id="KW-0229">DNA integration</keyword>
<dbReference type="Pfam" id="PF17921">
    <property type="entry name" value="Integrase_H2C2"/>
    <property type="match status" value="1"/>
</dbReference>
<dbReference type="InterPro" id="IPR041588">
    <property type="entry name" value="Integrase_H2C2"/>
</dbReference>
<keyword evidence="7" id="KW-0064">Aspartyl protease</keyword>